<organism evidence="4 5">
    <name type="scientific">Lachancea lanzarotensis</name>
    <dbReference type="NCBI Taxonomy" id="1245769"/>
    <lineage>
        <taxon>Eukaryota</taxon>
        <taxon>Fungi</taxon>
        <taxon>Dikarya</taxon>
        <taxon>Ascomycota</taxon>
        <taxon>Saccharomycotina</taxon>
        <taxon>Saccharomycetes</taxon>
        <taxon>Saccharomycetales</taxon>
        <taxon>Saccharomycetaceae</taxon>
        <taxon>Lachancea</taxon>
    </lineage>
</organism>
<keyword evidence="2" id="KW-0378">Hydrolase</keyword>
<feature type="domain" description="AB hydrolase-1" evidence="3">
    <location>
        <begin position="103"/>
        <end position="346"/>
    </location>
</feature>
<dbReference type="InterPro" id="IPR000073">
    <property type="entry name" value="AB_hydrolase_1"/>
</dbReference>
<evidence type="ECO:0000256" key="1">
    <source>
        <dbReference type="ARBA" id="ARBA00008645"/>
    </source>
</evidence>
<dbReference type="Gene3D" id="3.40.50.1820">
    <property type="entry name" value="alpha/beta hydrolase"/>
    <property type="match status" value="1"/>
</dbReference>
<dbReference type="Proteomes" id="UP000054304">
    <property type="component" value="Unassembled WGS sequence"/>
</dbReference>
<dbReference type="GO" id="GO:0005739">
    <property type="term" value="C:mitochondrion"/>
    <property type="evidence" value="ECO:0007669"/>
    <property type="project" value="EnsemblFungi"/>
</dbReference>
<dbReference type="AlphaFoldDB" id="A0A0C7NB81"/>
<name>A0A0C7NB81_9SACH</name>
<protein>
    <submittedName>
        <fullName evidence="4">LALA0S08e08042g1_1</fullName>
    </submittedName>
</protein>
<reference evidence="4 5" key="1">
    <citation type="submission" date="2014-12" db="EMBL/GenBank/DDBJ databases">
        <authorList>
            <person name="Neuveglise Cecile"/>
        </authorList>
    </citation>
    <scope>NUCLEOTIDE SEQUENCE [LARGE SCALE GENOMIC DNA]</scope>
    <source>
        <strain evidence="4 5">CBS 12615</strain>
    </source>
</reference>
<evidence type="ECO:0000256" key="2">
    <source>
        <dbReference type="ARBA" id="ARBA00022801"/>
    </source>
</evidence>
<dbReference type="GO" id="GO:0004806">
    <property type="term" value="F:triacylglycerol lipase activity"/>
    <property type="evidence" value="ECO:0007669"/>
    <property type="project" value="EnsemblFungi"/>
</dbReference>
<accession>A0A0C7NB81</accession>
<dbReference type="PANTHER" id="PTHR46118:SF4">
    <property type="entry name" value="PROTEIN ABHD11"/>
    <property type="match status" value="1"/>
</dbReference>
<dbReference type="InterPro" id="IPR029058">
    <property type="entry name" value="AB_hydrolase_fold"/>
</dbReference>
<evidence type="ECO:0000259" key="3">
    <source>
        <dbReference type="Pfam" id="PF00561"/>
    </source>
</evidence>
<dbReference type="SUPFAM" id="SSF53474">
    <property type="entry name" value="alpha/beta-Hydrolases"/>
    <property type="match status" value="1"/>
</dbReference>
<gene>
    <name evidence="4" type="ORF">LALA0_S08e08042g</name>
</gene>
<proteinExistence type="inferred from homology"/>
<dbReference type="HOGENOM" id="CLU_020336_53_0_1"/>
<comment type="similarity">
    <text evidence="1">Belongs to the AB hydrolase superfamily.</text>
</comment>
<dbReference type="STRING" id="1245769.A0A0C7NB81"/>
<dbReference type="PANTHER" id="PTHR46118">
    <property type="entry name" value="PROTEIN ABHD11"/>
    <property type="match status" value="1"/>
</dbReference>
<dbReference type="Pfam" id="PF00561">
    <property type="entry name" value="Abhydrolase_1"/>
    <property type="match status" value="1"/>
</dbReference>
<evidence type="ECO:0000313" key="5">
    <source>
        <dbReference type="Proteomes" id="UP000054304"/>
    </source>
</evidence>
<evidence type="ECO:0000313" key="4">
    <source>
        <dbReference type="EMBL" id="CEP63675.1"/>
    </source>
</evidence>
<dbReference type="EMBL" id="LN736367">
    <property type="protein sequence ID" value="CEP63675.1"/>
    <property type="molecule type" value="Genomic_DNA"/>
</dbReference>
<dbReference type="GO" id="GO:0006629">
    <property type="term" value="P:lipid metabolic process"/>
    <property type="evidence" value="ECO:0007669"/>
    <property type="project" value="EnsemblFungi"/>
</dbReference>
<keyword evidence="5" id="KW-1185">Reference proteome</keyword>
<dbReference type="RefSeq" id="XP_022629887.1">
    <property type="nucleotide sequence ID" value="XM_022771293.1"/>
</dbReference>
<dbReference type="OrthoDB" id="8119704at2759"/>
<dbReference type="GeneID" id="34687193"/>
<sequence>MKLAVGCGSFFIRFNHSYLTPAKHASLIRRISGKKSISATSRDYSTGPLFGNHNNTFRTTTRQGAYGSTEVLNQDLISDKFPRVKLAFEVVSEHTSTYFPKAPIIILHGLFGNRANNRTIARQLNERLERDVYLPDLRNHGLSPHIGRHDYPSMAADVEMFIEDQKFEHAPIIVGHSMGAKVAMSVVLRKPDLCSMLVSIDNAPVATMPTMSFPRYVKKLQEIVENPKIQTFGEAEKSLRDVENSPVIRQFLLTILQRTKDENEPGRYRFKARIPLGILNDAIVKGNIANWEFNPWVHQYTCPSLFIRGTRSHYISDESLQDVGRFFPRFEVRDIDATHWVNTEKPQECSDLIADFVERNEDL</sequence>